<dbReference type="AlphaFoldDB" id="A0A1H3W8A2"/>
<dbReference type="InterPro" id="IPR038729">
    <property type="entry name" value="Rad50/SbcC_AAA"/>
</dbReference>
<dbReference type="GO" id="GO:0006302">
    <property type="term" value="P:double-strand break repair"/>
    <property type="evidence" value="ECO:0007669"/>
    <property type="project" value="InterPro"/>
</dbReference>
<organism evidence="3 4">
    <name type="scientific">Haloplanus vescus</name>
    <dbReference type="NCBI Taxonomy" id="555874"/>
    <lineage>
        <taxon>Archaea</taxon>
        <taxon>Methanobacteriati</taxon>
        <taxon>Methanobacteriota</taxon>
        <taxon>Stenosarchaea group</taxon>
        <taxon>Halobacteria</taxon>
        <taxon>Halobacteriales</taxon>
        <taxon>Haloferacaceae</taxon>
        <taxon>Haloplanus</taxon>
    </lineage>
</organism>
<keyword evidence="1" id="KW-0175">Coiled coil</keyword>
<dbReference type="Pfam" id="PF13476">
    <property type="entry name" value="AAA_23"/>
    <property type="match status" value="1"/>
</dbReference>
<dbReference type="EMBL" id="FNQT01000001">
    <property type="protein sequence ID" value="SDZ82572.1"/>
    <property type="molecule type" value="Genomic_DNA"/>
</dbReference>
<dbReference type="PANTHER" id="PTHR23159">
    <property type="entry name" value="CENTROSOMAL PROTEIN 2"/>
    <property type="match status" value="1"/>
</dbReference>
<feature type="coiled-coil region" evidence="1">
    <location>
        <begin position="350"/>
        <end position="499"/>
    </location>
</feature>
<dbReference type="SUPFAM" id="SSF52540">
    <property type="entry name" value="P-loop containing nucleoside triphosphate hydrolases"/>
    <property type="match status" value="1"/>
</dbReference>
<reference evidence="3 4" key="1">
    <citation type="submission" date="2016-10" db="EMBL/GenBank/DDBJ databases">
        <authorList>
            <person name="de Groot N.N."/>
        </authorList>
    </citation>
    <scope>NUCLEOTIDE SEQUENCE [LARGE SCALE GENOMIC DNA]</scope>
    <source>
        <strain evidence="3 4">CGMCC 1.8712</strain>
    </source>
</reference>
<sequence>MNTDTLERPAELEVRNVGGIEETTVSFSPGITVLTGRNATNRTSLLRSIMAVLGSDDTSLKADAEQGRVELHMGDERYVRTLERANGTVTTDGVPYLEETELADLFAFLLESNAARRAVEREEDLRELIMRPVDTEAIEAEIERLDRERARIDDELEDLSELKRELPSLEERRRELEAEIETKRAELASKEADIDALDADVDETRAEKQRLDSQLQTVREKRSELEQVRSDIDLQQESIESLTAERRELEAELSDLPETPMAEHDDLDEQITQLRNRKETLEAEVSDLQDVIQFNEEQLEGQSDSIAALRENDGAVTDALVEDIVVCWTCGSEVDEERITETVAQLRTVRREKLETVRSLESELSDLRDEKREHRQQRQRKQTVERKLADVETEIDDREERLEDLRSKRERLGEEIETLESEIDDLESDDFSEVLDLHKEANQLEFELGQLESTLDDVVERIGTVEEQLAEESDLKSRREEIEAELTDLRTRVDQIEASAVERFNEHMDTVLDVLDYDNLERIWIEAVEREVRDGRQTVERTEFELHIVRSTDTGATYEDTIDHLSESEREVTGLVFALAGYLVHDVHETVPFVLLDSLEAIDSERIAALVEYMADYATFLVVALLPEDAQALDDRHPRITSI</sequence>
<evidence type="ECO:0000313" key="4">
    <source>
        <dbReference type="Proteomes" id="UP000236755"/>
    </source>
</evidence>
<gene>
    <name evidence="3" type="ORF">SAMN04488065_0599</name>
</gene>
<dbReference type="PANTHER" id="PTHR23159:SF31">
    <property type="entry name" value="CENTROSOME-ASSOCIATED PROTEIN CEP250 ISOFORM X1"/>
    <property type="match status" value="1"/>
</dbReference>
<dbReference type="Proteomes" id="UP000236755">
    <property type="component" value="Unassembled WGS sequence"/>
</dbReference>
<accession>A0A1H3W8A2</accession>
<dbReference type="STRING" id="555874.SAMN04488065_0599"/>
<feature type="coiled-coil region" evidence="1">
    <location>
        <begin position="135"/>
        <end position="312"/>
    </location>
</feature>
<dbReference type="Gene3D" id="3.40.50.300">
    <property type="entry name" value="P-loop containing nucleotide triphosphate hydrolases"/>
    <property type="match status" value="2"/>
</dbReference>
<dbReference type="InterPro" id="IPR027417">
    <property type="entry name" value="P-loop_NTPase"/>
</dbReference>
<dbReference type="Gene3D" id="1.10.287.510">
    <property type="entry name" value="Helix hairpin bin"/>
    <property type="match status" value="1"/>
</dbReference>
<feature type="domain" description="Rad50/SbcC-type AAA" evidence="2">
    <location>
        <begin position="12"/>
        <end position="284"/>
    </location>
</feature>
<proteinExistence type="predicted"/>
<dbReference type="NCBIfam" id="NF045487">
    <property type="entry name" value="ASRP"/>
    <property type="match status" value="1"/>
</dbReference>
<evidence type="ECO:0000313" key="3">
    <source>
        <dbReference type="EMBL" id="SDZ82572.1"/>
    </source>
</evidence>
<protein>
    <submittedName>
        <fullName evidence="3">AAA domain</fullName>
    </submittedName>
</protein>
<evidence type="ECO:0000259" key="2">
    <source>
        <dbReference type="Pfam" id="PF13476"/>
    </source>
</evidence>
<evidence type="ECO:0000256" key="1">
    <source>
        <dbReference type="SAM" id="Coils"/>
    </source>
</evidence>
<keyword evidence="4" id="KW-1185">Reference proteome</keyword>
<dbReference type="GO" id="GO:0016887">
    <property type="term" value="F:ATP hydrolysis activity"/>
    <property type="evidence" value="ECO:0007669"/>
    <property type="project" value="InterPro"/>
</dbReference>
<dbReference type="OrthoDB" id="241568at2157"/>
<name>A0A1H3W8A2_9EURY</name>
<dbReference type="RefSeq" id="WP_092631204.1">
    <property type="nucleotide sequence ID" value="NZ_FNQT01000001.1"/>
</dbReference>